<dbReference type="SUPFAM" id="SSF117281">
    <property type="entry name" value="Kelch motif"/>
    <property type="match status" value="1"/>
</dbReference>
<dbReference type="InterPro" id="IPR001810">
    <property type="entry name" value="F-box_dom"/>
</dbReference>
<evidence type="ECO:0000313" key="3">
    <source>
        <dbReference type="RefSeq" id="XP_018436301.2"/>
    </source>
</evidence>
<dbReference type="InterPro" id="IPR015915">
    <property type="entry name" value="Kelch-typ_b-propeller"/>
</dbReference>
<reference evidence="2" key="1">
    <citation type="journal article" date="2019" name="Database">
        <title>The radish genome database (RadishGD): an integrated information resource for radish genomics.</title>
        <authorList>
            <person name="Yu H.J."/>
            <person name="Baek S."/>
            <person name="Lee Y.J."/>
            <person name="Cho A."/>
            <person name="Mun J.H."/>
        </authorList>
    </citation>
    <scope>NUCLEOTIDE SEQUENCE [LARGE SCALE GENOMIC DNA]</scope>
    <source>
        <strain evidence="2">cv. WK10039</strain>
    </source>
</reference>
<organism evidence="2 3">
    <name type="scientific">Raphanus sativus</name>
    <name type="common">Radish</name>
    <name type="synonym">Raphanus raphanistrum var. sativus</name>
    <dbReference type="NCBI Taxonomy" id="3726"/>
    <lineage>
        <taxon>Eukaryota</taxon>
        <taxon>Viridiplantae</taxon>
        <taxon>Streptophyta</taxon>
        <taxon>Embryophyta</taxon>
        <taxon>Tracheophyta</taxon>
        <taxon>Spermatophyta</taxon>
        <taxon>Magnoliopsida</taxon>
        <taxon>eudicotyledons</taxon>
        <taxon>Gunneridae</taxon>
        <taxon>Pentapetalae</taxon>
        <taxon>rosids</taxon>
        <taxon>malvids</taxon>
        <taxon>Brassicales</taxon>
        <taxon>Brassicaceae</taxon>
        <taxon>Brassiceae</taxon>
        <taxon>Raphanus</taxon>
    </lineage>
</organism>
<dbReference type="KEGG" id="rsz:108808687"/>
<dbReference type="SUPFAM" id="SSF81383">
    <property type="entry name" value="F-box domain"/>
    <property type="match status" value="1"/>
</dbReference>
<dbReference type="AlphaFoldDB" id="A0A6J0JMQ8"/>
<dbReference type="InterPro" id="IPR036047">
    <property type="entry name" value="F-box-like_dom_sf"/>
</dbReference>
<dbReference type="PANTHER" id="PTHR24414:SF121">
    <property type="entry name" value="F-BOX DOMAIN-CONTAINING PROTEIN"/>
    <property type="match status" value="1"/>
</dbReference>
<proteinExistence type="predicted"/>
<dbReference type="PANTHER" id="PTHR24414">
    <property type="entry name" value="F-BOX/KELCH-REPEAT PROTEIN SKIP4"/>
    <property type="match status" value="1"/>
</dbReference>
<gene>
    <name evidence="3" type="primary">LOC108808687</name>
</gene>
<dbReference type="OrthoDB" id="1090235at2759"/>
<dbReference type="Proteomes" id="UP000504610">
    <property type="component" value="Chromosome 6"/>
</dbReference>
<dbReference type="RefSeq" id="XP_018436301.2">
    <property type="nucleotide sequence ID" value="XM_018580799.2"/>
</dbReference>
<dbReference type="Pfam" id="PF00646">
    <property type="entry name" value="F-box"/>
    <property type="match status" value="1"/>
</dbReference>
<feature type="domain" description="F-box" evidence="1">
    <location>
        <begin position="15"/>
        <end position="61"/>
    </location>
</feature>
<dbReference type="SMART" id="SM00256">
    <property type="entry name" value="FBOX"/>
    <property type="match status" value="1"/>
</dbReference>
<keyword evidence="2" id="KW-1185">Reference proteome</keyword>
<dbReference type="InterPro" id="IPR050354">
    <property type="entry name" value="F-box/kelch-repeat_ARATH"/>
</dbReference>
<accession>A0A6J0JMQ8</accession>
<reference evidence="3" key="2">
    <citation type="submission" date="2025-08" db="UniProtKB">
        <authorList>
            <consortium name="RefSeq"/>
        </authorList>
    </citation>
    <scope>IDENTIFICATION</scope>
    <source>
        <tissue evidence="3">Leaf</tissue>
    </source>
</reference>
<dbReference type="CDD" id="cd22152">
    <property type="entry name" value="F-box_AtAFR-like"/>
    <property type="match status" value="1"/>
</dbReference>
<evidence type="ECO:0000259" key="1">
    <source>
        <dbReference type="PROSITE" id="PS50181"/>
    </source>
</evidence>
<protein>
    <submittedName>
        <fullName evidence="3">F-box/kelch-repeat protein At4g38940-like</fullName>
    </submittedName>
</protein>
<evidence type="ECO:0000313" key="2">
    <source>
        <dbReference type="Proteomes" id="UP000504610"/>
    </source>
</evidence>
<dbReference type="PROSITE" id="PS50181">
    <property type="entry name" value="FBOX"/>
    <property type="match status" value="1"/>
</dbReference>
<dbReference type="Gene3D" id="1.20.1280.50">
    <property type="match status" value="1"/>
</dbReference>
<sequence>MTSKTNGENDQSSQQSIITSLPEDIVVDILARVPVRDYPALSLVSKQFQSLVTSNEIYLRRSLLRCTENCLYVVLHSSEIPNERLYILRRNANGNRCMVHISSLLDLPKEGESFVAVGSMIYGFGVTDNEGSPLSSSAFTIDCRSHTVKPLPKMPIPMANTAAGFLDGKIYVFGHCSMISEVMVVFNTETQMWEPGHIKPDTASPAEAWHHGYMAVMAGKIYTRYFMNRFVYVPKEEKWETDEVLNSKEWDHPVCVLDDVLYYFYKSLNRYDPKERRWGVVKGLDELMAEIDLLFWTDTVRFGRNLALYFSKGGEEQICETTQKIWCAEISLGRREGGDIWGKVEWCDNVLTVGKFYYMNSLSVMV</sequence>
<name>A0A6J0JMQ8_RAPSA</name>
<dbReference type="InterPro" id="IPR057499">
    <property type="entry name" value="Kelch_FKB95"/>
</dbReference>
<dbReference type="Pfam" id="PF25210">
    <property type="entry name" value="Kelch_FKB95"/>
    <property type="match status" value="1"/>
</dbReference>
<dbReference type="Gene3D" id="2.120.10.80">
    <property type="entry name" value="Kelch-type beta propeller"/>
    <property type="match status" value="1"/>
</dbReference>
<dbReference type="GeneID" id="108808687"/>